<sequence>MFRKIIHIFFLPCSTATLLMEKRNAKNISPKENWQLSMHVMICKWCKAYEEKLKILDSILKKKWFGEEKTNLNDTDIQGFKDKIFRKLDF</sequence>
<evidence type="ECO:0008006" key="3">
    <source>
        <dbReference type="Google" id="ProtNLM"/>
    </source>
</evidence>
<gene>
    <name evidence="1" type="ORF">SAMN05421769_0012</name>
</gene>
<accession>A0A1N6E8I2</accession>
<reference evidence="2" key="1">
    <citation type="submission" date="2016-12" db="EMBL/GenBank/DDBJ databases">
        <authorList>
            <person name="Varghese N."/>
            <person name="Submissions S."/>
        </authorList>
    </citation>
    <scope>NUCLEOTIDE SEQUENCE [LARGE SCALE GENOMIC DNA]</scope>
    <source>
        <strain evidence="2">DSM 16779</strain>
    </source>
</reference>
<dbReference type="EMBL" id="FSRQ01000001">
    <property type="protein sequence ID" value="SIN79313.1"/>
    <property type="molecule type" value="Genomic_DNA"/>
</dbReference>
<name>A0A1N6E8I2_9FLAO</name>
<dbReference type="STRING" id="59733.SAMN05421769_0012"/>
<dbReference type="Proteomes" id="UP000184782">
    <property type="component" value="Unassembled WGS sequence"/>
</dbReference>
<proteinExistence type="predicted"/>
<dbReference type="OrthoDB" id="886726at2"/>
<dbReference type="AlphaFoldDB" id="A0A1N6E8I2"/>
<evidence type="ECO:0000313" key="1">
    <source>
        <dbReference type="EMBL" id="SIN79313.1"/>
    </source>
</evidence>
<dbReference type="RefSeq" id="WP_074227980.1">
    <property type="nucleotide sequence ID" value="NZ_FSRQ01000001.1"/>
</dbReference>
<organism evidence="1 2">
    <name type="scientific">Chryseobacterium scophthalmum</name>
    <dbReference type="NCBI Taxonomy" id="59733"/>
    <lineage>
        <taxon>Bacteria</taxon>
        <taxon>Pseudomonadati</taxon>
        <taxon>Bacteroidota</taxon>
        <taxon>Flavobacteriia</taxon>
        <taxon>Flavobacteriales</taxon>
        <taxon>Weeksellaceae</taxon>
        <taxon>Chryseobacterium group</taxon>
        <taxon>Chryseobacterium</taxon>
    </lineage>
</organism>
<evidence type="ECO:0000313" key="2">
    <source>
        <dbReference type="Proteomes" id="UP000184782"/>
    </source>
</evidence>
<keyword evidence="2" id="KW-1185">Reference proteome</keyword>
<protein>
    <recommendedName>
        <fullName evidence="3">Zf-HC2 domain-containing protein</fullName>
    </recommendedName>
</protein>